<dbReference type="SFLD" id="SFLDG00179">
    <property type="entry name" value="mandelate_racemase"/>
    <property type="match status" value="1"/>
</dbReference>
<dbReference type="PANTHER" id="PTHR13794:SF58">
    <property type="entry name" value="MITOCHONDRIAL ENOLASE SUPERFAMILY MEMBER 1"/>
    <property type="match status" value="1"/>
</dbReference>
<dbReference type="InterPro" id="IPR029017">
    <property type="entry name" value="Enolase-like_N"/>
</dbReference>
<evidence type="ECO:0000313" key="5">
    <source>
        <dbReference type="EMBL" id="RDJ20663.1"/>
    </source>
</evidence>
<evidence type="ECO:0000313" key="6">
    <source>
        <dbReference type="Proteomes" id="UP000255207"/>
    </source>
</evidence>
<dbReference type="SUPFAM" id="SSF51604">
    <property type="entry name" value="Enolase C-terminal domain-like"/>
    <property type="match status" value="1"/>
</dbReference>
<evidence type="ECO:0000256" key="1">
    <source>
        <dbReference type="ARBA" id="ARBA00001946"/>
    </source>
</evidence>
<keyword evidence="6" id="KW-1185">Reference proteome</keyword>
<feature type="domain" description="Mandelate racemase/muconate lactonizing enzyme C-terminal" evidence="4">
    <location>
        <begin position="160"/>
        <end position="258"/>
    </location>
</feature>
<dbReference type="PANTHER" id="PTHR13794">
    <property type="entry name" value="ENOLASE SUPERFAMILY, MANDELATE RACEMASE"/>
    <property type="match status" value="1"/>
</dbReference>
<evidence type="ECO:0000256" key="2">
    <source>
        <dbReference type="ARBA" id="ARBA00022723"/>
    </source>
</evidence>
<organism evidence="5 6">
    <name type="scientific">Bosea caraganae</name>
    <dbReference type="NCBI Taxonomy" id="2763117"/>
    <lineage>
        <taxon>Bacteria</taxon>
        <taxon>Pseudomonadati</taxon>
        <taxon>Pseudomonadota</taxon>
        <taxon>Alphaproteobacteria</taxon>
        <taxon>Hyphomicrobiales</taxon>
        <taxon>Boseaceae</taxon>
        <taxon>Bosea</taxon>
    </lineage>
</organism>
<dbReference type="GO" id="GO:0016836">
    <property type="term" value="F:hydro-lyase activity"/>
    <property type="evidence" value="ECO:0007669"/>
    <property type="project" value="TreeGrafter"/>
</dbReference>
<dbReference type="SUPFAM" id="SSF54826">
    <property type="entry name" value="Enolase N-terminal domain-like"/>
    <property type="match status" value="1"/>
</dbReference>
<dbReference type="GO" id="GO:0000287">
    <property type="term" value="F:magnesium ion binding"/>
    <property type="evidence" value="ECO:0007669"/>
    <property type="project" value="TreeGrafter"/>
</dbReference>
<dbReference type="EMBL" id="QQTP01000016">
    <property type="protein sequence ID" value="RDJ20663.1"/>
    <property type="molecule type" value="Genomic_DNA"/>
</dbReference>
<dbReference type="SFLD" id="SFLDS00001">
    <property type="entry name" value="Enolase"/>
    <property type="match status" value="1"/>
</dbReference>
<dbReference type="Pfam" id="PF13378">
    <property type="entry name" value="MR_MLE_C"/>
    <property type="match status" value="1"/>
</dbReference>
<dbReference type="InterPro" id="IPR036849">
    <property type="entry name" value="Enolase-like_C_sf"/>
</dbReference>
<dbReference type="GO" id="GO:0016052">
    <property type="term" value="P:carbohydrate catabolic process"/>
    <property type="evidence" value="ECO:0007669"/>
    <property type="project" value="TreeGrafter"/>
</dbReference>
<dbReference type="SMART" id="SM00922">
    <property type="entry name" value="MR_MLE"/>
    <property type="match status" value="1"/>
</dbReference>
<comment type="caution">
    <text evidence="5">The sequence shown here is derived from an EMBL/GenBank/DDBJ whole genome shotgun (WGS) entry which is preliminary data.</text>
</comment>
<dbReference type="AlphaFoldDB" id="A0A370L083"/>
<dbReference type="Pfam" id="PF02746">
    <property type="entry name" value="MR_MLE_N"/>
    <property type="match status" value="1"/>
</dbReference>
<dbReference type="InterPro" id="IPR018110">
    <property type="entry name" value="Mandel_Rmase/mucon_lact_enz_CS"/>
</dbReference>
<dbReference type="InterPro" id="IPR013341">
    <property type="entry name" value="Mandelate_racemase_N_dom"/>
</dbReference>
<comment type="cofactor">
    <cofactor evidence="1">
        <name>Mg(2+)</name>
        <dbReference type="ChEBI" id="CHEBI:18420"/>
    </cofactor>
</comment>
<dbReference type="InterPro" id="IPR046945">
    <property type="entry name" value="RHMD-like"/>
</dbReference>
<evidence type="ECO:0000256" key="3">
    <source>
        <dbReference type="ARBA" id="ARBA00022842"/>
    </source>
</evidence>
<reference evidence="6" key="1">
    <citation type="submission" date="2018-07" db="EMBL/GenBank/DDBJ databases">
        <authorList>
            <person name="Safronova V.I."/>
            <person name="Chirak E.R."/>
            <person name="Sazanova A.L."/>
        </authorList>
    </citation>
    <scope>NUCLEOTIDE SEQUENCE [LARGE SCALE GENOMIC DNA]</scope>
    <source>
        <strain evidence="6">RCAM04685</strain>
    </source>
</reference>
<dbReference type="PROSITE" id="PS00909">
    <property type="entry name" value="MR_MLE_2"/>
    <property type="match status" value="1"/>
</dbReference>
<dbReference type="PROSITE" id="PS00908">
    <property type="entry name" value="MR_MLE_1"/>
    <property type="match status" value="1"/>
</dbReference>
<evidence type="ECO:0000259" key="4">
    <source>
        <dbReference type="SMART" id="SM00922"/>
    </source>
</evidence>
<dbReference type="CDD" id="cd03316">
    <property type="entry name" value="MR_like"/>
    <property type="match status" value="1"/>
</dbReference>
<dbReference type="RefSeq" id="WP_114831701.1">
    <property type="nucleotide sequence ID" value="NZ_QQTO01000011.1"/>
</dbReference>
<dbReference type="InterPro" id="IPR013342">
    <property type="entry name" value="Mandelate_racemase_C"/>
</dbReference>
<protein>
    <submittedName>
        <fullName evidence="5">Mandelate racemase/muconate lactonizing enzyme family protein</fullName>
    </submittedName>
</protein>
<dbReference type="InterPro" id="IPR029065">
    <property type="entry name" value="Enolase_C-like"/>
</dbReference>
<name>A0A370L083_9HYPH</name>
<dbReference type="Gene3D" id="3.30.390.10">
    <property type="entry name" value="Enolase-like, N-terminal domain"/>
    <property type="match status" value="1"/>
</dbReference>
<dbReference type="GO" id="GO:0009063">
    <property type="term" value="P:amino acid catabolic process"/>
    <property type="evidence" value="ECO:0007669"/>
    <property type="project" value="InterPro"/>
</dbReference>
<gene>
    <name evidence="5" type="ORF">DWE98_23245</name>
</gene>
<keyword evidence="2" id="KW-0479">Metal-binding</keyword>
<keyword evidence="3" id="KW-0460">Magnesium</keyword>
<accession>A0A370L083</accession>
<sequence length="382" mass="42430">MKITDIIVHPLQADHNRLSWTAHEPFARAILTLVEVRTDEGVVGIGEIASGPQPVVCDMLKSIIPTLIGLDPRGHTEIWDRMLSLTTPRPGAVFDGDGLPAPLARHLRWEFMAAMAGIDIALWDIKAKSVNLPVFRLMGGTRTDVFTYGVGGMYRKNGKPSDYAEELAEFVDRGFKAVKLKSGGLSLKEEVERIKAVRDAIGPDVQLALDVNAAYNVEDCIEYANTVAEFDIAWLEEPLHWYLQPADFVRLANSCPIPLAHGEREWHRFAARDYIDSGALRYIQFDSARFGGITEGLRVALYAEQRNVMVQPHSWPHLHAHIASALGKGAYGAECVPDPHMHPVHHEIFSGGAFYKDGRLHLTEAPGFGMEVDWKRVKALTV</sequence>
<dbReference type="Proteomes" id="UP000255207">
    <property type="component" value="Unassembled WGS sequence"/>
</dbReference>
<proteinExistence type="predicted"/>
<dbReference type="OrthoDB" id="9802699at2"/>
<dbReference type="Gene3D" id="3.20.20.120">
    <property type="entry name" value="Enolase-like C-terminal domain"/>
    <property type="match status" value="1"/>
</dbReference>